<dbReference type="RefSeq" id="WP_307482044.1">
    <property type="nucleotide sequence ID" value="NZ_JAUSUF010000001.1"/>
</dbReference>
<reference evidence="2 3" key="1">
    <citation type="submission" date="2023-07" db="EMBL/GenBank/DDBJ databases">
        <title>Genomic Encyclopedia of Type Strains, Phase IV (KMG-IV): sequencing the most valuable type-strain genomes for metagenomic binning, comparative biology and taxonomic classification.</title>
        <authorList>
            <person name="Goeker M."/>
        </authorList>
    </citation>
    <scope>NUCLEOTIDE SEQUENCE [LARGE SCALE GENOMIC DNA]</scope>
    <source>
        <strain evidence="2 3">DSM 20694</strain>
    </source>
</reference>
<dbReference type="InterPro" id="IPR014717">
    <property type="entry name" value="Transl_elong_EF1B/ribsomal_bS6"/>
</dbReference>
<evidence type="ECO:0000313" key="2">
    <source>
        <dbReference type="EMBL" id="MDQ0148282.1"/>
    </source>
</evidence>
<organism evidence="2 3">
    <name type="scientific">Eubacterium multiforme</name>
    <dbReference type="NCBI Taxonomy" id="83339"/>
    <lineage>
        <taxon>Bacteria</taxon>
        <taxon>Bacillati</taxon>
        <taxon>Bacillota</taxon>
        <taxon>Clostridia</taxon>
        <taxon>Eubacteriales</taxon>
        <taxon>Eubacteriaceae</taxon>
        <taxon>Eubacterium</taxon>
    </lineage>
</organism>
<keyword evidence="1" id="KW-0812">Transmembrane</keyword>
<comment type="caution">
    <text evidence="2">The sequence shown here is derived from an EMBL/GenBank/DDBJ whole genome shotgun (WGS) entry which is preliminary data.</text>
</comment>
<dbReference type="Proteomes" id="UP001228504">
    <property type="component" value="Unassembled WGS sequence"/>
</dbReference>
<feature type="transmembrane region" description="Helical" evidence="1">
    <location>
        <begin position="23"/>
        <end position="42"/>
    </location>
</feature>
<evidence type="ECO:0000313" key="3">
    <source>
        <dbReference type="Proteomes" id="UP001228504"/>
    </source>
</evidence>
<proteinExistence type="predicted"/>
<sequence>MGKVKKESKFLKYLKELKRKEKLLLFISILIFTFIAIELFIVKPLKNKGNLLQEESNTLNGEKIDLLNEINREDELETKLNTITYDYNKILSTLPKTERQADVIKNLVEISKNSNIKLMDITFENKSQVLGDKVANESLNNNTKNTNITEENKNLNKNSVMANNALVVVNGKFKDIINFVKKIENQKRKININEIKIEKNNMDLSGNNDMNNILQASIKIEYYNLNYKENEKYDFNKGTYGKENYFK</sequence>
<dbReference type="Gene3D" id="3.30.70.60">
    <property type="match status" value="1"/>
</dbReference>
<accession>A0ABT9UNR1</accession>
<protein>
    <submittedName>
        <fullName evidence="2">Tfp pilus assembly protein PilO</fullName>
    </submittedName>
</protein>
<gene>
    <name evidence="2" type="ORF">J2S18_000199</name>
</gene>
<keyword evidence="3" id="KW-1185">Reference proteome</keyword>
<keyword evidence="1" id="KW-0472">Membrane</keyword>
<dbReference type="EMBL" id="JAUSUF010000001">
    <property type="protein sequence ID" value="MDQ0148282.1"/>
    <property type="molecule type" value="Genomic_DNA"/>
</dbReference>
<keyword evidence="1" id="KW-1133">Transmembrane helix</keyword>
<evidence type="ECO:0000256" key="1">
    <source>
        <dbReference type="SAM" id="Phobius"/>
    </source>
</evidence>
<name>A0ABT9UNR1_9FIRM</name>